<keyword evidence="4" id="KW-0436">Ligase</keyword>
<evidence type="ECO:0000313" key="5">
    <source>
        <dbReference type="Proteomes" id="UP000541352"/>
    </source>
</evidence>
<dbReference type="InterPro" id="IPR003672">
    <property type="entry name" value="CobN/Mg_chltase"/>
</dbReference>
<dbReference type="GO" id="GO:0051116">
    <property type="term" value="F:cobaltochelatase activity"/>
    <property type="evidence" value="ECO:0007669"/>
    <property type="project" value="UniProtKB-EC"/>
</dbReference>
<feature type="region of interest" description="Disordered" evidence="1">
    <location>
        <begin position="1264"/>
        <end position="1288"/>
    </location>
</feature>
<comment type="caution">
    <text evidence="4">The sequence shown here is derived from an EMBL/GenBank/DDBJ whole genome shotgun (WGS) entry which is preliminary data.</text>
</comment>
<evidence type="ECO:0000259" key="3">
    <source>
        <dbReference type="Pfam" id="PF02514"/>
    </source>
</evidence>
<evidence type="ECO:0000256" key="2">
    <source>
        <dbReference type="SAM" id="Phobius"/>
    </source>
</evidence>
<feature type="transmembrane region" description="Helical" evidence="2">
    <location>
        <begin position="7"/>
        <end position="25"/>
    </location>
</feature>
<dbReference type="Pfam" id="PF02514">
    <property type="entry name" value="CobN-Mg_chel"/>
    <property type="match status" value="2"/>
</dbReference>
<keyword evidence="2" id="KW-0472">Membrane</keyword>
<accession>A0A7W6ENX3</accession>
<dbReference type="CDD" id="cd10150">
    <property type="entry name" value="CobN_like"/>
    <property type="match status" value="1"/>
</dbReference>
<evidence type="ECO:0000313" key="4">
    <source>
        <dbReference type="EMBL" id="MBB3837000.1"/>
    </source>
</evidence>
<gene>
    <name evidence="4" type="ORF">FHS57_000994</name>
</gene>
<organism evidence="4 5">
    <name type="scientific">Runella defluvii</name>
    <dbReference type="NCBI Taxonomy" id="370973"/>
    <lineage>
        <taxon>Bacteria</taxon>
        <taxon>Pseudomonadati</taxon>
        <taxon>Bacteroidota</taxon>
        <taxon>Cytophagia</taxon>
        <taxon>Cytophagales</taxon>
        <taxon>Spirosomataceae</taxon>
        <taxon>Runella</taxon>
    </lineage>
</organism>
<feature type="compositionally biased region" description="Polar residues" evidence="1">
    <location>
        <begin position="1274"/>
        <end position="1288"/>
    </location>
</feature>
<keyword evidence="2" id="KW-0812">Transmembrane</keyword>
<dbReference type="RefSeq" id="WP_183971778.1">
    <property type="nucleotide sequence ID" value="NZ_JACIBY010000002.1"/>
</dbReference>
<dbReference type="Proteomes" id="UP000541352">
    <property type="component" value="Unassembled WGS sequence"/>
</dbReference>
<protein>
    <submittedName>
        <fullName evidence="4">Cobaltochelatase CobN</fullName>
        <ecNumber evidence="4">6.6.1.2</ecNumber>
    </submittedName>
</protein>
<dbReference type="EMBL" id="JACIBY010000002">
    <property type="protein sequence ID" value="MBB3837000.1"/>
    <property type="molecule type" value="Genomic_DNA"/>
</dbReference>
<evidence type="ECO:0000256" key="1">
    <source>
        <dbReference type="SAM" id="MobiDB-lite"/>
    </source>
</evidence>
<name>A0A7W6ENX3_9BACT</name>
<feature type="transmembrane region" description="Helical" evidence="2">
    <location>
        <begin position="1317"/>
        <end position="1336"/>
    </location>
</feature>
<keyword evidence="5" id="KW-1185">Reference proteome</keyword>
<dbReference type="EC" id="6.6.1.2" evidence="4"/>
<dbReference type="PANTHER" id="PTHR44119">
    <property type="entry name" value="MAGNESIUM-CHELATASE SUBUNIT CHLH, CHLOROPLASTIC"/>
    <property type="match status" value="1"/>
</dbReference>
<sequence length="1340" mass="152061">MSEGLKKYIGGAFLIAFAGVFFFFLRNSSLQQTDHKTVLFVVGDNKAEALVKAIDYFYREYPNLANKIDIIIRTRSNANHGKDPIPASDLMLMKVSETEMFEEHLDFLKQTNARFQTNRTLKLILGEPSTKYPIEELEQFGMQADEELNKYYKNESPDELKKMLVYLFSSYLKIPSLRVQPPNPPIAKGFIVFKNRKVQKIVKTWEEWVNQQQPDPKKDKIAVLVYESAIKEGILTIENEVCQNIERKGFQPVMVFGYPSSKALKNTLIDTLLLKNKGVKAAISWFYKFPDSQAEKVLPVLDVPLVNAIDIYGNGIKEWERNKKGLSSTEVTWQMAIPEIAGMVQPTVIGGVELKDGIPYKRAIKSRVDRIVNRAIRYINLQNKQNKDKKIAFLYWNYPPGKDNIGASYLNIFESYPVLLKELTKNGYTTQNYSSALDESFKKQIKEKGRNIGKYAPGELAKLVEKGGAILVPLRVYTAWFNQLNQQYQLEITNKWGPPEKANIMTIRKNGELFFVLPAVRYGNVYFMPQADRARTQDLAALYHSQTLPPHHQYICQYLWFQHNMDAIVHTGTHGTHEWLDGKESGLSDLDSPEVLAGDLPILYIYNMDVVGEGLQAKRRGASTIVDHLTPALGEAGMTPEMVKISQLIRQWETARALNPDGTSQLLALIEQQATQLGIKKDLEKDGWGAHKKLAEQPPTGAKEMIETLQHYIEQTRSRATPFGFHTFGVSPEGNKLDNFAKIIAKPNGSERIEEFKSKLARSGGEEIRMLLHALDGKFVEAQVGNDPIRSPDAIPTGRNFYTFDPRTIPVPYADSIGKRLAETFVGAYKKSNGAYPKKVAFEVWAVETIRHQGVQEAQILALLGVKLKRNKKGQVEGVELVSRQELGRPRVDVLMSSTGLYRDNFPMFFELMNEAFQLASESPEEDNPIRKNSEKLRLELIQAGVNEQDARLRSQIRIFAEPSGTYGSKMGEAIASSGSWGDEAQLAKLYIRRMGNGYGNGYWGENLEKEFKSALSGVQSVIHSRSSSVYMSLDNDDFFAYAGAISMAVRHVDKTKKSPALNVADLHIKGNEEIKSLEKYMGQELRSRYFNPAYIKEMQKEGYAGARHIMQGVEFLWGWQVVYPEVVNDEKWQEFYEVWLKDRYNLKTESFFEEKNPHAKESISARMLEAIRKGYWKPSDAVKNDLVKMYITTINNHGVSCNHTTCNHAELTDYIRRIGLSSKSVVPKDVEAFVKKVEVAIQKPLNQAQAEQQADRKRYADDANVLPYDPNAPQKNAQKTQQLQNRQKVSGYKMLEEKVLTDNSAQGTPKQKGVQWFTPLIFGLLVLCSLLGGFLKYRN</sequence>
<dbReference type="PANTHER" id="PTHR44119:SF4">
    <property type="entry name" value="AEROBIC COBALTOCHELATASE SUBUNIT COBN"/>
    <property type="match status" value="1"/>
</dbReference>
<feature type="domain" description="CobN/magnesium chelatase" evidence="3">
    <location>
        <begin position="150"/>
        <end position="746"/>
    </location>
</feature>
<keyword evidence="2" id="KW-1133">Transmembrane helix</keyword>
<reference evidence="4 5" key="1">
    <citation type="submission" date="2020-08" db="EMBL/GenBank/DDBJ databases">
        <title>Genomic Encyclopedia of Type Strains, Phase IV (KMG-IV): sequencing the most valuable type-strain genomes for metagenomic binning, comparative biology and taxonomic classification.</title>
        <authorList>
            <person name="Goeker M."/>
        </authorList>
    </citation>
    <scope>NUCLEOTIDE SEQUENCE [LARGE SCALE GENOMIC DNA]</scope>
    <source>
        <strain evidence="4 5">DSM 17976</strain>
    </source>
</reference>
<feature type="domain" description="CobN/magnesium chelatase" evidence="3">
    <location>
        <begin position="751"/>
        <end position="1182"/>
    </location>
</feature>
<proteinExistence type="predicted"/>